<dbReference type="Pfam" id="PF04973">
    <property type="entry name" value="NMN_transporter"/>
    <property type="match status" value="1"/>
</dbReference>
<dbReference type="OrthoDB" id="9791248at2"/>
<feature type="transmembrane region" description="Helical" evidence="10">
    <location>
        <begin position="20"/>
        <end position="35"/>
    </location>
</feature>
<evidence type="ECO:0000256" key="5">
    <source>
        <dbReference type="ARBA" id="ARBA00022448"/>
    </source>
</evidence>
<evidence type="ECO:0000256" key="2">
    <source>
        <dbReference type="ARBA" id="ARBA00004651"/>
    </source>
</evidence>
<dbReference type="Proteomes" id="UP000248745">
    <property type="component" value="Unassembled WGS sequence"/>
</dbReference>
<comment type="subcellular location">
    <subcellularLocation>
        <location evidence="2">Cell membrane</location>
        <topology evidence="2">Multi-pass membrane protein</topology>
    </subcellularLocation>
</comment>
<keyword evidence="5" id="KW-0813">Transport</keyword>
<evidence type="ECO:0000256" key="6">
    <source>
        <dbReference type="ARBA" id="ARBA00022475"/>
    </source>
</evidence>
<comment type="function">
    <text evidence="1">Required for nicotinamide riboside transport across the inner membrane.</text>
</comment>
<keyword evidence="12" id="KW-1185">Reference proteome</keyword>
<sequence length="210" mass="23930">MSLQAWFQIFIAQLQETSPWEWIAMVFGVLSVLLARGNKVGLYPTGIVSTVIYIVIFWTVKLYADALLNGYYLVMSIYGWILWTRKKGTAITIHRSNTKEWIIALLIAGIGWAFLYLILRSFTNSDVPLWDAFVSATAWSGMWLLAKHKIENWILLNISNLAAIPLYVHKQLPLTALLTVLLFIVAIFGFYEWKKLLRTQSAPQSSVLSS</sequence>
<keyword evidence="9 10" id="KW-0472">Membrane</keyword>
<evidence type="ECO:0000256" key="3">
    <source>
        <dbReference type="ARBA" id="ARBA00006669"/>
    </source>
</evidence>
<evidence type="ECO:0000256" key="10">
    <source>
        <dbReference type="SAM" id="Phobius"/>
    </source>
</evidence>
<evidence type="ECO:0000256" key="8">
    <source>
        <dbReference type="ARBA" id="ARBA00022989"/>
    </source>
</evidence>
<dbReference type="NCBIfam" id="TIGR01528">
    <property type="entry name" value="NMN_trans_PnuC"/>
    <property type="match status" value="1"/>
</dbReference>
<keyword evidence="7 10" id="KW-0812">Transmembrane</keyword>
<organism evidence="11 12">
    <name type="scientific">Taibaiella soli</name>
    <dbReference type="NCBI Taxonomy" id="1649169"/>
    <lineage>
        <taxon>Bacteria</taxon>
        <taxon>Pseudomonadati</taxon>
        <taxon>Bacteroidota</taxon>
        <taxon>Chitinophagia</taxon>
        <taxon>Chitinophagales</taxon>
        <taxon>Chitinophagaceae</taxon>
        <taxon>Taibaiella</taxon>
    </lineage>
</organism>
<name>A0A2W2C1X8_9BACT</name>
<dbReference type="GO" id="GO:0034257">
    <property type="term" value="F:nicotinamide riboside transmembrane transporter activity"/>
    <property type="evidence" value="ECO:0007669"/>
    <property type="project" value="InterPro"/>
</dbReference>
<comment type="similarity">
    <text evidence="3">Belongs to the nicotinamide ribonucleoside (NR) uptake permease (TC 4.B.1) family.</text>
</comment>
<reference evidence="11 12" key="1">
    <citation type="submission" date="2018-06" db="EMBL/GenBank/DDBJ databases">
        <title>Mucibacter soli gen. nov., sp. nov., a new member of the family Chitinophagaceae producing mucin.</title>
        <authorList>
            <person name="Kim M.-K."/>
            <person name="Park S."/>
            <person name="Kim T.-S."/>
            <person name="Joung Y."/>
            <person name="Han J.-H."/>
            <person name="Kim S.B."/>
        </authorList>
    </citation>
    <scope>NUCLEOTIDE SEQUENCE [LARGE SCALE GENOMIC DNA]</scope>
    <source>
        <strain evidence="11 12">R1-15</strain>
    </source>
</reference>
<evidence type="ECO:0000313" key="12">
    <source>
        <dbReference type="Proteomes" id="UP000248745"/>
    </source>
</evidence>
<proteinExistence type="inferred from homology"/>
<gene>
    <name evidence="11" type="ORF">DN068_05115</name>
</gene>
<keyword evidence="6" id="KW-1003">Cell membrane</keyword>
<feature type="transmembrane region" description="Helical" evidence="10">
    <location>
        <begin position="42"/>
        <end position="60"/>
    </location>
</feature>
<feature type="transmembrane region" description="Helical" evidence="10">
    <location>
        <begin position="66"/>
        <end position="83"/>
    </location>
</feature>
<dbReference type="PANTHER" id="PTHR36122">
    <property type="entry name" value="NICOTINAMIDE RIBOSIDE TRANSPORTER PNUC"/>
    <property type="match status" value="1"/>
</dbReference>
<comment type="caution">
    <text evidence="11">The sequence shown here is derived from an EMBL/GenBank/DDBJ whole genome shotgun (WGS) entry which is preliminary data.</text>
</comment>
<evidence type="ECO:0000256" key="9">
    <source>
        <dbReference type="ARBA" id="ARBA00023136"/>
    </source>
</evidence>
<evidence type="ECO:0000256" key="1">
    <source>
        <dbReference type="ARBA" id="ARBA00002672"/>
    </source>
</evidence>
<feature type="transmembrane region" description="Helical" evidence="10">
    <location>
        <begin position="174"/>
        <end position="191"/>
    </location>
</feature>
<dbReference type="PANTHER" id="PTHR36122:SF2">
    <property type="entry name" value="NICOTINAMIDE RIBOSIDE TRANSPORTER PNUC"/>
    <property type="match status" value="1"/>
</dbReference>
<dbReference type="EMBL" id="QKTW01000007">
    <property type="protein sequence ID" value="PZF74073.1"/>
    <property type="molecule type" value="Genomic_DNA"/>
</dbReference>
<keyword evidence="8 10" id="KW-1133">Transmembrane helix</keyword>
<dbReference type="InterPro" id="IPR006419">
    <property type="entry name" value="NMN_transpt_PnuC"/>
</dbReference>
<feature type="transmembrane region" description="Helical" evidence="10">
    <location>
        <begin position="103"/>
        <end position="122"/>
    </location>
</feature>
<protein>
    <recommendedName>
        <fullName evidence="4">Nicotinamide riboside transporter PnuC</fullName>
    </recommendedName>
</protein>
<dbReference type="GO" id="GO:0005886">
    <property type="term" value="C:plasma membrane"/>
    <property type="evidence" value="ECO:0007669"/>
    <property type="project" value="UniProtKB-SubCell"/>
</dbReference>
<evidence type="ECO:0000256" key="4">
    <source>
        <dbReference type="ARBA" id="ARBA00017522"/>
    </source>
</evidence>
<dbReference type="RefSeq" id="WP_110997815.1">
    <property type="nucleotide sequence ID" value="NZ_QKTW01000007.1"/>
</dbReference>
<evidence type="ECO:0000256" key="7">
    <source>
        <dbReference type="ARBA" id="ARBA00022692"/>
    </source>
</evidence>
<accession>A0A2W2C1X8</accession>
<evidence type="ECO:0000313" key="11">
    <source>
        <dbReference type="EMBL" id="PZF74073.1"/>
    </source>
</evidence>
<dbReference type="AlphaFoldDB" id="A0A2W2C1X8"/>